<dbReference type="Proteomes" id="UP000182771">
    <property type="component" value="Unassembled WGS sequence"/>
</dbReference>
<organism evidence="1 2">
    <name type="scientific">Capnocytophaga granulosa</name>
    <dbReference type="NCBI Taxonomy" id="45242"/>
    <lineage>
        <taxon>Bacteria</taxon>
        <taxon>Pseudomonadati</taxon>
        <taxon>Bacteroidota</taxon>
        <taxon>Flavobacteriia</taxon>
        <taxon>Flavobacteriales</taxon>
        <taxon>Flavobacteriaceae</taxon>
        <taxon>Capnocytophaga</taxon>
    </lineage>
</organism>
<gene>
    <name evidence="1" type="ORF">SAMN05444420_101551</name>
</gene>
<reference evidence="1 2" key="1">
    <citation type="submission" date="2016-10" db="EMBL/GenBank/DDBJ databases">
        <authorList>
            <person name="Varghese N."/>
            <person name="Submissions S."/>
        </authorList>
    </citation>
    <scope>NUCLEOTIDE SEQUENCE [LARGE SCALE GENOMIC DNA]</scope>
    <source>
        <strain evidence="1 2">DSM 11449</strain>
    </source>
</reference>
<sequence>MTPTQAQIEQLVADLNAMTYREVIRISLSLADNLALTDSKLGGIPYIPQGAVLPTDVEGKPLFMLAQINCEQLPENTLYPKKGLLQFWIAATEAPLYGLDYGAPCSNDFKRVIYYPDFGEALPIDDFINDYTFDNENLPFNSKRQFALHFKKDTESISLEERAATQLFFEKWNEAFSTHITTIDEFFDEVPDDICEKINAYLLKEPTGHKIGGYPYFIEYDPREENDPHTFLLLQIDIDNVEGEEICWGNLGGVANFFISPEDLDNCKFDNIFFHWEDNYQS</sequence>
<name>A0A1H2RRG3_9FLAO</name>
<comment type="caution">
    <text evidence="1">The sequence shown here is derived from an EMBL/GenBank/DDBJ whole genome shotgun (WGS) entry which is preliminary data.</text>
</comment>
<dbReference type="AlphaFoldDB" id="A0A1H2RRG3"/>
<protein>
    <submittedName>
        <fullName evidence="1">Uncharacterized protein YwqG</fullName>
    </submittedName>
</protein>
<dbReference type="InterPro" id="IPR035948">
    <property type="entry name" value="YwqG-like_sf"/>
</dbReference>
<dbReference type="Pfam" id="PF09234">
    <property type="entry name" value="DUF1963"/>
    <property type="match status" value="1"/>
</dbReference>
<dbReference type="Gene3D" id="2.30.320.10">
    <property type="entry name" value="YwqG-like"/>
    <property type="match status" value="1"/>
</dbReference>
<dbReference type="RefSeq" id="WP_016419799.1">
    <property type="nucleotide sequence ID" value="NZ_FNND01000001.1"/>
</dbReference>
<dbReference type="OrthoDB" id="57088at2"/>
<accession>A0A1H2RRG3</accession>
<dbReference type="SUPFAM" id="SSF103032">
    <property type="entry name" value="Hypothetical protein YwqG"/>
    <property type="match status" value="1"/>
</dbReference>
<keyword evidence="2" id="KW-1185">Reference proteome</keyword>
<evidence type="ECO:0000313" key="1">
    <source>
        <dbReference type="EMBL" id="SDW21740.1"/>
    </source>
</evidence>
<proteinExistence type="predicted"/>
<dbReference type="GeneID" id="85017593"/>
<evidence type="ECO:0000313" key="2">
    <source>
        <dbReference type="Proteomes" id="UP000182771"/>
    </source>
</evidence>
<dbReference type="InterPro" id="IPR015315">
    <property type="entry name" value="DUF1963"/>
</dbReference>
<dbReference type="PANTHER" id="PTHR36436:SF6">
    <property type="entry name" value="SLL5081 PROTEIN"/>
    <property type="match status" value="1"/>
</dbReference>
<dbReference type="PANTHER" id="PTHR36436">
    <property type="entry name" value="SLL5081 PROTEIN"/>
    <property type="match status" value="1"/>
</dbReference>
<dbReference type="EMBL" id="FNND01000001">
    <property type="protein sequence ID" value="SDW21740.1"/>
    <property type="molecule type" value="Genomic_DNA"/>
</dbReference>